<accession>A0AAE0D6X6</accession>
<dbReference type="EMBL" id="VYYT01000222">
    <property type="protein sequence ID" value="KAK2755353.1"/>
    <property type="molecule type" value="Genomic_DNA"/>
</dbReference>
<dbReference type="Proteomes" id="UP001281614">
    <property type="component" value="Unassembled WGS sequence"/>
</dbReference>
<feature type="region of interest" description="Disordered" evidence="1">
    <location>
        <begin position="39"/>
        <end position="61"/>
    </location>
</feature>
<organism evidence="2 3">
    <name type="scientific">Colletotrichum kahawae</name>
    <name type="common">Coffee berry disease fungus</name>
    <dbReference type="NCBI Taxonomy" id="34407"/>
    <lineage>
        <taxon>Eukaryota</taxon>
        <taxon>Fungi</taxon>
        <taxon>Dikarya</taxon>
        <taxon>Ascomycota</taxon>
        <taxon>Pezizomycotina</taxon>
        <taxon>Sordariomycetes</taxon>
        <taxon>Hypocreomycetidae</taxon>
        <taxon>Glomerellales</taxon>
        <taxon>Glomerellaceae</taxon>
        <taxon>Colletotrichum</taxon>
        <taxon>Colletotrichum gloeosporioides species complex</taxon>
    </lineage>
</organism>
<protein>
    <submittedName>
        <fullName evidence="2">Uncharacterized protein</fullName>
    </submittedName>
</protein>
<evidence type="ECO:0000256" key="1">
    <source>
        <dbReference type="SAM" id="MobiDB-lite"/>
    </source>
</evidence>
<sequence length="130" mass="14382">MDDFQCLAASVEAHWFRASDRGRHTGFLAPVPLCWGEDGQADRRRKDQNTPQCSNSSGAGQNTRLLLTHSANISHASFSFPLSLSIPLTLEPTHPERHGGESEGGWIVNFCLYPGIGVFLTARIWDCAWK</sequence>
<evidence type="ECO:0000313" key="2">
    <source>
        <dbReference type="EMBL" id="KAK2755353.1"/>
    </source>
</evidence>
<dbReference type="AlphaFoldDB" id="A0AAE0D6X6"/>
<keyword evidence="3" id="KW-1185">Reference proteome</keyword>
<reference evidence="2" key="1">
    <citation type="submission" date="2023-02" db="EMBL/GenBank/DDBJ databases">
        <title>Colletotrichum kahawae CIFC_Que2 genome sequencing and assembly.</title>
        <authorList>
            <person name="Baroncelli R."/>
        </authorList>
    </citation>
    <scope>NUCLEOTIDE SEQUENCE</scope>
    <source>
        <strain evidence="2">CIFC_Que2</strain>
    </source>
</reference>
<comment type="caution">
    <text evidence="2">The sequence shown here is derived from an EMBL/GenBank/DDBJ whole genome shotgun (WGS) entry which is preliminary data.</text>
</comment>
<feature type="compositionally biased region" description="Polar residues" evidence="1">
    <location>
        <begin position="49"/>
        <end position="61"/>
    </location>
</feature>
<gene>
    <name evidence="2" type="ORF">CKAH01_01245</name>
</gene>
<evidence type="ECO:0000313" key="3">
    <source>
        <dbReference type="Proteomes" id="UP001281614"/>
    </source>
</evidence>
<proteinExistence type="predicted"/>
<name>A0AAE0D6X6_COLKA</name>